<dbReference type="CDD" id="cd00190">
    <property type="entry name" value="Tryp_SPc"/>
    <property type="match status" value="1"/>
</dbReference>
<dbReference type="InterPro" id="IPR051487">
    <property type="entry name" value="Ser/Thr_Proteases_Immune/Dev"/>
</dbReference>
<dbReference type="OMA" id="SHGDWIY"/>
<evidence type="ECO:0000256" key="4">
    <source>
        <dbReference type="ARBA" id="ARBA00022729"/>
    </source>
</evidence>
<feature type="signal peptide" evidence="10">
    <location>
        <begin position="1"/>
        <end position="16"/>
    </location>
</feature>
<dbReference type="GO" id="GO:0005576">
    <property type="term" value="C:extracellular region"/>
    <property type="evidence" value="ECO:0007669"/>
    <property type="project" value="UniProtKB-SubCell"/>
</dbReference>
<keyword evidence="2" id="KW-0964">Secreted</keyword>
<evidence type="ECO:0000256" key="9">
    <source>
        <dbReference type="ARBA" id="ARBA00024195"/>
    </source>
</evidence>
<dbReference type="GeneID" id="6494361"/>
<keyword evidence="8" id="KW-1015">Disulfide bond</keyword>
<dbReference type="SUPFAM" id="SSF50494">
    <property type="entry name" value="Trypsin-like serine proteases"/>
    <property type="match status" value="1"/>
</dbReference>
<dbReference type="eggNOG" id="KOG3627">
    <property type="taxonomic scope" value="Eukaryota"/>
</dbReference>
<dbReference type="OrthoDB" id="546450at2759"/>
<proteinExistence type="inferred from homology"/>
<keyword evidence="7" id="KW-0865">Zymogen</keyword>
<evidence type="ECO:0000256" key="2">
    <source>
        <dbReference type="ARBA" id="ARBA00022525"/>
    </source>
</evidence>
<comment type="similarity">
    <text evidence="9">Belongs to the peptidase S1 family. CLIP subfamily.</text>
</comment>
<name>B3MCG4_DROAN</name>
<evidence type="ECO:0000259" key="11">
    <source>
        <dbReference type="PROSITE" id="PS50240"/>
    </source>
</evidence>
<dbReference type="GO" id="GO:0004252">
    <property type="term" value="F:serine-type endopeptidase activity"/>
    <property type="evidence" value="ECO:0007669"/>
    <property type="project" value="InterPro"/>
</dbReference>
<comment type="subcellular location">
    <subcellularLocation>
        <location evidence="1">Secreted</location>
    </subcellularLocation>
</comment>
<evidence type="ECO:0000256" key="6">
    <source>
        <dbReference type="ARBA" id="ARBA00022825"/>
    </source>
</evidence>
<evidence type="ECO:0000256" key="1">
    <source>
        <dbReference type="ARBA" id="ARBA00004613"/>
    </source>
</evidence>
<gene>
    <name evidence="12" type="primary">Dana\GF11497</name>
    <name evidence="12" type="synonym">dana_GLEANR_11550</name>
    <name evidence="12" type="ORF">GF11497</name>
</gene>
<evidence type="ECO:0000256" key="7">
    <source>
        <dbReference type="ARBA" id="ARBA00023145"/>
    </source>
</evidence>
<sequence length="284" mass="31489">MKYLVLCITVLAYVGANPPRLLEEDCGRSVKKIRVFGGKDATEGANPWMAMVLVAKPLRFICGGSLITKWFVLTAAHCLSDGDQYIVRLGEYNRDIHDDNAIDYDVIKSFTHNHFHNVSYVNDIAMMLLERPVQYTDNIRPICVILDPALRKTVEDASTLRAVGWGETGPQGKTSRVLQTLNMKRSENQICALKYNRTLSRSQICVSGAVPNTSICNGDSGGPVGDDIQITLGRGLPKFVQIGIASYHDHMCDNTIVLTDVLSHGDWIYKVALRYTPKQNTTGN</sequence>
<evidence type="ECO:0000256" key="5">
    <source>
        <dbReference type="ARBA" id="ARBA00022801"/>
    </source>
</evidence>
<dbReference type="MEROPS" id="S01.B58"/>
<evidence type="ECO:0000256" key="10">
    <source>
        <dbReference type="SAM" id="SignalP"/>
    </source>
</evidence>
<dbReference type="GO" id="GO:0006508">
    <property type="term" value="P:proteolysis"/>
    <property type="evidence" value="ECO:0007669"/>
    <property type="project" value="UniProtKB-KW"/>
</dbReference>
<dbReference type="SMART" id="SM00020">
    <property type="entry name" value="Tryp_SPc"/>
    <property type="match status" value="1"/>
</dbReference>
<dbReference type="HOGENOM" id="CLU_006842_0_3_1"/>
<reference evidence="12 13" key="1">
    <citation type="journal article" date="2007" name="Nature">
        <title>Evolution of genes and genomes on the Drosophila phylogeny.</title>
        <authorList>
            <consortium name="Drosophila 12 Genomes Consortium"/>
            <person name="Clark A.G."/>
            <person name="Eisen M.B."/>
            <person name="Smith D.R."/>
            <person name="Bergman C.M."/>
            <person name="Oliver B."/>
            <person name="Markow T.A."/>
            <person name="Kaufman T.C."/>
            <person name="Kellis M."/>
            <person name="Gelbart W."/>
            <person name="Iyer V.N."/>
            <person name="Pollard D.A."/>
            <person name="Sackton T.B."/>
            <person name="Larracuente A.M."/>
            <person name="Singh N.D."/>
            <person name="Abad J.P."/>
            <person name="Abt D.N."/>
            <person name="Adryan B."/>
            <person name="Aguade M."/>
            <person name="Akashi H."/>
            <person name="Anderson W.W."/>
            <person name="Aquadro C.F."/>
            <person name="Ardell D.H."/>
            <person name="Arguello R."/>
            <person name="Artieri C.G."/>
            <person name="Barbash D.A."/>
            <person name="Barker D."/>
            <person name="Barsanti P."/>
            <person name="Batterham P."/>
            <person name="Batzoglou S."/>
            <person name="Begun D."/>
            <person name="Bhutkar A."/>
            <person name="Blanco E."/>
            <person name="Bosak S.A."/>
            <person name="Bradley R.K."/>
            <person name="Brand A.D."/>
            <person name="Brent M.R."/>
            <person name="Brooks A.N."/>
            <person name="Brown R.H."/>
            <person name="Butlin R.K."/>
            <person name="Caggese C."/>
            <person name="Calvi B.R."/>
            <person name="Bernardo de Carvalho A."/>
            <person name="Caspi A."/>
            <person name="Castrezana S."/>
            <person name="Celniker S.E."/>
            <person name="Chang J.L."/>
            <person name="Chapple C."/>
            <person name="Chatterji S."/>
            <person name="Chinwalla A."/>
            <person name="Civetta A."/>
            <person name="Clifton S.W."/>
            <person name="Comeron J.M."/>
            <person name="Costello J.C."/>
            <person name="Coyne J.A."/>
            <person name="Daub J."/>
            <person name="David R.G."/>
            <person name="Delcher A.L."/>
            <person name="Delehaunty K."/>
            <person name="Do C.B."/>
            <person name="Ebling H."/>
            <person name="Edwards K."/>
            <person name="Eickbush T."/>
            <person name="Evans J.D."/>
            <person name="Filipski A."/>
            <person name="Findeiss S."/>
            <person name="Freyhult E."/>
            <person name="Fulton L."/>
            <person name="Fulton R."/>
            <person name="Garcia A.C."/>
            <person name="Gardiner A."/>
            <person name="Garfield D.A."/>
            <person name="Garvin B.E."/>
            <person name="Gibson G."/>
            <person name="Gilbert D."/>
            <person name="Gnerre S."/>
            <person name="Godfrey J."/>
            <person name="Good R."/>
            <person name="Gotea V."/>
            <person name="Gravely B."/>
            <person name="Greenberg A.J."/>
            <person name="Griffiths-Jones S."/>
            <person name="Gross S."/>
            <person name="Guigo R."/>
            <person name="Gustafson E.A."/>
            <person name="Haerty W."/>
            <person name="Hahn M.W."/>
            <person name="Halligan D.L."/>
            <person name="Halpern A.L."/>
            <person name="Halter G.M."/>
            <person name="Han M.V."/>
            <person name="Heger A."/>
            <person name="Hillier L."/>
            <person name="Hinrichs A.S."/>
            <person name="Holmes I."/>
            <person name="Hoskins R.A."/>
            <person name="Hubisz M.J."/>
            <person name="Hultmark D."/>
            <person name="Huntley M.A."/>
            <person name="Jaffe D.B."/>
            <person name="Jagadeeshan S."/>
            <person name="Jeck W.R."/>
            <person name="Johnson J."/>
            <person name="Jones C.D."/>
            <person name="Jordan W.C."/>
            <person name="Karpen G.H."/>
            <person name="Kataoka E."/>
            <person name="Keightley P.D."/>
            <person name="Kheradpour P."/>
            <person name="Kirkness E.F."/>
            <person name="Koerich L.B."/>
            <person name="Kristiansen K."/>
            <person name="Kudrna D."/>
            <person name="Kulathinal R.J."/>
            <person name="Kumar S."/>
            <person name="Kwok R."/>
            <person name="Lander E."/>
            <person name="Langley C.H."/>
            <person name="Lapoint R."/>
            <person name="Lazzaro B.P."/>
            <person name="Lee S.J."/>
            <person name="Levesque L."/>
            <person name="Li R."/>
            <person name="Lin C.F."/>
            <person name="Lin M.F."/>
            <person name="Lindblad-Toh K."/>
            <person name="Llopart A."/>
            <person name="Long M."/>
            <person name="Low L."/>
            <person name="Lozovsky E."/>
            <person name="Lu J."/>
            <person name="Luo M."/>
            <person name="Machado C.A."/>
            <person name="Makalowski W."/>
            <person name="Marzo M."/>
            <person name="Matsuda M."/>
            <person name="Matzkin L."/>
            <person name="McAllister B."/>
            <person name="McBride C.S."/>
            <person name="McKernan B."/>
            <person name="McKernan K."/>
            <person name="Mendez-Lago M."/>
            <person name="Minx P."/>
            <person name="Mollenhauer M.U."/>
            <person name="Montooth K."/>
            <person name="Mount S.M."/>
            <person name="Mu X."/>
            <person name="Myers E."/>
            <person name="Negre B."/>
            <person name="Newfeld S."/>
            <person name="Nielsen R."/>
            <person name="Noor M.A."/>
            <person name="O'Grady P."/>
            <person name="Pachter L."/>
            <person name="Papaceit M."/>
            <person name="Parisi M.J."/>
            <person name="Parisi M."/>
            <person name="Parts L."/>
            <person name="Pedersen J.S."/>
            <person name="Pesole G."/>
            <person name="Phillippy A.M."/>
            <person name="Ponting C.P."/>
            <person name="Pop M."/>
            <person name="Porcelli D."/>
            <person name="Powell J.R."/>
            <person name="Prohaska S."/>
            <person name="Pruitt K."/>
            <person name="Puig M."/>
            <person name="Quesneville H."/>
            <person name="Ram K.R."/>
            <person name="Rand D."/>
            <person name="Rasmussen M.D."/>
            <person name="Reed L.K."/>
            <person name="Reenan R."/>
            <person name="Reily A."/>
            <person name="Remington K.A."/>
            <person name="Rieger T.T."/>
            <person name="Ritchie M.G."/>
            <person name="Robin C."/>
            <person name="Rogers Y.H."/>
            <person name="Rohde C."/>
            <person name="Rozas J."/>
            <person name="Rubenfield M.J."/>
            <person name="Ruiz A."/>
            <person name="Russo S."/>
            <person name="Salzberg S.L."/>
            <person name="Sanchez-Gracia A."/>
            <person name="Saranga D.J."/>
            <person name="Sato H."/>
            <person name="Schaeffer S.W."/>
            <person name="Schatz M.C."/>
            <person name="Schlenke T."/>
            <person name="Schwartz R."/>
            <person name="Segarra C."/>
            <person name="Singh R.S."/>
            <person name="Sirot L."/>
            <person name="Sirota M."/>
            <person name="Sisneros N.B."/>
            <person name="Smith C.D."/>
            <person name="Smith T.F."/>
            <person name="Spieth J."/>
            <person name="Stage D.E."/>
            <person name="Stark A."/>
            <person name="Stephan W."/>
            <person name="Strausberg R.L."/>
            <person name="Strempel S."/>
            <person name="Sturgill D."/>
            <person name="Sutton G."/>
            <person name="Sutton G.G."/>
            <person name="Tao W."/>
            <person name="Teichmann S."/>
            <person name="Tobari Y.N."/>
            <person name="Tomimura Y."/>
            <person name="Tsolas J.M."/>
            <person name="Valente V.L."/>
            <person name="Venter E."/>
            <person name="Venter J.C."/>
            <person name="Vicario S."/>
            <person name="Vieira F.G."/>
            <person name="Vilella A.J."/>
            <person name="Villasante A."/>
            <person name="Walenz B."/>
            <person name="Wang J."/>
            <person name="Wasserman M."/>
            <person name="Watts T."/>
            <person name="Wilson D."/>
            <person name="Wilson R.K."/>
            <person name="Wing R.A."/>
            <person name="Wolfner M.F."/>
            <person name="Wong A."/>
            <person name="Wong G.K."/>
            <person name="Wu C.I."/>
            <person name="Wu G."/>
            <person name="Yamamoto D."/>
            <person name="Yang H.P."/>
            <person name="Yang S.P."/>
            <person name="Yorke J.A."/>
            <person name="Yoshida K."/>
            <person name="Zdobnov E."/>
            <person name="Zhang P."/>
            <person name="Zhang Y."/>
            <person name="Zimin A.V."/>
            <person name="Baldwin J."/>
            <person name="Abdouelleil A."/>
            <person name="Abdulkadir J."/>
            <person name="Abebe A."/>
            <person name="Abera B."/>
            <person name="Abreu J."/>
            <person name="Acer S.C."/>
            <person name="Aftuck L."/>
            <person name="Alexander A."/>
            <person name="An P."/>
            <person name="Anderson E."/>
            <person name="Anderson S."/>
            <person name="Arachi H."/>
            <person name="Azer M."/>
            <person name="Bachantsang P."/>
            <person name="Barry A."/>
            <person name="Bayul T."/>
            <person name="Berlin A."/>
            <person name="Bessette D."/>
            <person name="Bloom T."/>
            <person name="Blye J."/>
            <person name="Boguslavskiy L."/>
            <person name="Bonnet C."/>
            <person name="Boukhgalter B."/>
            <person name="Bourzgui I."/>
            <person name="Brown A."/>
            <person name="Cahill P."/>
            <person name="Channer S."/>
            <person name="Cheshatsang Y."/>
            <person name="Chuda L."/>
            <person name="Citroen M."/>
            <person name="Collymore A."/>
            <person name="Cooke P."/>
            <person name="Costello M."/>
            <person name="D'Aco K."/>
            <person name="Daza R."/>
            <person name="De Haan G."/>
            <person name="DeGray S."/>
            <person name="DeMaso C."/>
            <person name="Dhargay N."/>
            <person name="Dooley K."/>
            <person name="Dooley E."/>
            <person name="Doricent M."/>
            <person name="Dorje P."/>
            <person name="Dorjee K."/>
            <person name="Dupes A."/>
            <person name="Elong R."/>
            <person name="Falk J."/>
            <person name="Farina A."/>
            <person name="Faro S."/>
            <person name="Ferguson D."/>
            <person name="Fisher S."/>
            <person name="Foley C.D."/>
            <person name="Franke A."/>
            <person name="Friedrich D."/>
            <person name="Gadbois L."/>
            <person name="Gearin G."/>
            <person name="Gearin C.R."/>
            <person name="Giannoukos G."/>
            <person name="Goode T."/>
            <person name="Graham J."/>
            <person name="Grandbois E."/>
            <person name="Grewal S."/>
            <person name="Gyaltsen K."/>
            <person name="Hafez N."/>
            <person name="Hagos B."/>
            <person name="Hall J."/>
            <person name="Henson C."/>
            <person name="Hollinger A."/>
            <person name="Honan T."/>
            <person name="Huard M.D."/>
            <person name="Hughes L."/>
            <person name="Hurhula B."/>
            <person name="Husby M.E."/>
            <person name="Kamat A."/>
            <person name="Kanga B."/>
            <person name="Kashin S."/>
            <person name="Khazanovich D."/>
            <person name="Kisner P."/>
            <person name="Lance K."/>
            <person name="Lara M."/>
            <person name="Lee W."/>
            <person name="Lennon N."/>
            <person name="Letendre F."/>
            <person name="LeVine R."/>
            <person name="Lipovsky A."/>
            <person name="Liu X."/>
            <person name="Liu J."/>
            <person name="Liu S."/>
            <person name="Lokyitsang T."/>
            <person name="Lokyitsang Y."/>
            <person name="Lubonja R."/>
            <person name="Lui A."/>
            <person name="MacDonald P."/>
            <person name="Magnisalis V."/>
            <person name="Maru K."/>
            <person name="Matthews C."/>
            <person name="McCusker W."/>
            <person name="McDonough S."/>
            <person name="Mehta T."/>
            <person name="Meldrim J."/>
            <person name="Meneus L."/>
            <person name="Mihai O."/>
            <person name="Mihalev A."/>
            <person name="Mihova T."/>
            <person name="Mittelman R."/>
            <person name="Mlenga V."/>
            <person name="Montmayeur A."/>
            <person name="Mulrain L."/>
            <person name="Navidi A."/>
            <person name="Naylor J."/>
            <person name="Negash T."/>
            <person name="Nguyen T."/>
            <person name="Nguyen N."/>
            <person name="Nicol R."/>
            <person name="Norbu C."/>
            <person name="Norbu N."/>
            <person name="Novod N."/>
            <person name="O'Neill B."/>
            <person name="Osman S."/>
            <person name="Markiewicz E."/>
            <person name="Oyono O.L."/>
            <person name="Patti C."/>
            <person name="Phunkhang P."/>
            <person name="Pierre F."/>
            <person name="Priest M."/>
            <person name="Raghuraman S."/>
            <person name="Rege F."/>
            <person name="Reyes R."/>
            <person name="Rise C."/>
            <person name="Rogov P."/>
            <person name="Ross K."/>
            <person name="Ryan E."/>
            <person name="Settipalli S."/>
            <person name="Shea T."/>
            <person name="Sherpa N."/>
            <person name="Shi L."/>
            <person name="Shih D."/>
            <person name="Sparrow T."/>
            <person name="Spaulding J."/>
            <person name="Stalker J."/>
            <person name="Stange-Thomann N."/>
            <person name="Stavropoulos S."/>
            <person name="Stone C."/>
            <person name="Strader C."/>
            <person name="Tesfaye S."/>
            <person name="Thomson T."/>
            <person name="Thoulutsang Y."/>
            <person name="Thoulutsang D."/>
            <person name="Topham K."/>
            <person name="Topping I."/>
            <person name="Tsamla T."/>
            <person name="Vassiliev H."/>
            <person name="Vo A."/>
            <person name="Wangchuk T."/>
            <person name="Wangdi T."/>
            <person name="Weiand M."/>
            <person name="Wilkinson J."/>
            <person name="Wilson A."/>
            <person name="Yadav S."/>
            <person name="Young G."/>
            <person name="Yu Q."/>
            <person name="Zembek L."/>
            <person name="Zhong D."/>
            <person name="Zimmer A."/>
            <person name="Zwirko Z."/>
            <person name="Jaffe D.B."/>
            <person name="Alvarez P."/>
            <person name="Brockman W."/>
            <person name="Butler J."/>
            <person name="Chin C."/>
            <person name="Gnerre S."/>
            <person name="Grabherr M."/>
            <person name="Kleber M."/>
            <person name="Mauceli E."/>
            <person name="MacCallum I."/>
        </authorList>
    </citation>
    <scope>NUCLEOTIDE SEQUENCE [LARGE SCALE GENOMIC DNA]</scope>
    <source>
        <strain evidence="13">Tucson 14024-0371.13</strain>
    </source>
</reference>
<keyword evidence="3" id="KW-0645">Protease</keyword>
<dbReference type="SMR" id="B3MCG4"/>
<dbReference type="PANTHER" id="PTHR24256">
    <property type="entry name" value="TRYPTASE-RELATED"/>
    <property type="match status" value="1"/>
</dbReference>
<dbReference type="PRINTS" id="PR00722">
    <property type="entry name" value="CHYMOTRYPSIN"/>
</dbReference>
<dbReference type="FunFam" id="2.40.10.10:FF:000146">
    <property type="entry name" value="Serine protease 53"/>
    <property type="match status" value="1"/>
</dbReference>
<organism evidence="12 13">
    <name type="scientific">Drosophila ananassae</name>
    <name type="common">Fruit fly</name>
    <dbReference type="NCBI Taxonomy" id="7217"/>
    <lineage>
        <taxon>Eukaryota</taxon>
        <taxon>Metazoa</taxon>
        <taxon>Ecdysozoa</taxon>
        <taxon>Arthropoda</taxon>
        <taxon>Hexapoda</taxon>
        <taxon>Insecta</taxon>
        <taxon>Pterygota</taxon>
        <taxon>Neoptera</taxon>
        <taxon>Endopterygota</taxon>
        <taxon>Diptera</taxon>
        <taxon>Brachycera</taxon>
        <taxon>Muscomorpha</taxon>
        <taxon>Ephydroidea</taxon>
        <taxon>Drosophilidae</taxon>
        <taxon>Drosophila</taxon>
        <taxon>Sophophora</taxon>
    </lineage>
</organism>
<dbReference type="InterPro" id="IPR001254">
    <property type="entry name" value="Trypsin_dom"/>
</dbReference>
<accession>B3MCG4</accession>
<dbReference type="InterPro" id="IPR009003">
    <property type="entry name" value="Peptidase_S1_PA"/>
</dbReference>
<keyword evidence="13" id="KW-1185">Reference proteome</keyword>
<dbReference type="InParanoid" id="B3MCG4"/>
<dbReference type="PROSITE" id="PS50240">
    <property type="entry name" value="TRYPSIN_DOM"/>
    <property type="match status" value="1"/>
</dbReference>
<evidence type="ECO:0000313" key="13">
    <source>
        <dbReference type="Proteomes" id="UP000007801"/>
    </source>
</evidence>
<dbReference type="PROSITE" id="PS00134">
    <property type="entry name" value="TRYPSIN_HIS"/>
    <property type="match status" value="1"/>
</dbReference>
<dbReference type="STRING" id="7217.B3MCG4"/>
<dbReference type="KEGG" id="dan:6494361"/>
<dbReference type="InterPro" id="IPR001314">
    <property type="entry name" value="Peptidase_S1A"/>
</dbReference>
<dbReference type="InterPro" id="IPR043504">
    <property type="entry name" value="Peptidase_S1_PA_chymotrypsin"/>
</dbReference>
<dbReference type="EMBL" id="CH902619">
    <property type="protein sequence ID" value="EDV37288.1"/>
    <property type="molecule type" value="Genomic_DNA"/>
</dbReference>
<evidence type="ECO:0000256" key="8">
    <source>
        <dbReference type="ARBA" id="ARBA00023157"/>
    </source>
</evidence>
<dbReference type="Gene3D" id="2.40.10.10">
    <property type="entry name" value="Trypsin-like serine proteases"/>
    <property type="match status" value="2"/>
</dbReference>
<protein>
    <recommendedName>
        <fullName evidence="11">Peptidase S1 domain-containing protein</fullName>
    </recommendedName>
</protein>
<evidence type="ECO:0000256" key="3">
    <source>
        <dbReference type="ARBA" id="ARBA00022670"/>
    </source>
</evidence>
<dbReference type="Proteomes" id="UP000007801">
    <property type="component" value="Unassembled WGS sequence"/>
</dbReference>
<feature type="domain" description="Peptidase S1" evidence="11">
    <location>
        <begin position="35"/>
        <end position="273"/>
    </location>
</feature>
<keyword evidence="5 12" id="KW-0378">Hydrolase</keyword>
<dbReference type="InterPro" id="IPR018114">
    <property type="entry name" value="TRYPSIN_HIS"/>
</dbReference>
<keyword evidence="6" id="KW-0720">Serine protease</keyword>
<dbReference type="PhylomeDB" id="B3MCG4"/>
<dbReference type="AlphaFoldDB" id="B3MCG4"/>
<keyword evidence="4 10" id="KW-0732">Signal</keyword>
<feature type="chain" id="PRO_5002790465" description="Peptidase S1 domain-containing protein" evidence="10">
    <location>
        <begin position="17"/>
        <end position="284"/>
    </location>
</feature>
<evidence type="ECO:0000313" key="12">
    <source>
        <dbReference type="EMBL" id="EDV37288.1"/>
    </source>
</evidence>
<dbReference type="Pfam" id="PF00089">
    <property type="entry name" value="Trypsin"/>
    <property type="match status" value="1"/>
</dbReference>